<evidence type="ECO:0000313" key="7">
    <source>
        <dbReference type="EMBL" id="ARN74930.1"/>
    </source>
</evidence>
<keyword evidence="5 6" id="KW-0233">DNA recombination</keyword>
<evidence type="ECO:0000256" key="2">
    <source>
        <dbReference type="ARBA" id="ARBA00008657"/>
    </source>
</evidence>
<evidence type="ECO:0000256" key="6">
    <source>
        <dbReference type="HAMAP-Rule" id="MF_00194"/>
    </source>
</evidence>
<dbReference type="GO" id="GO:0043590">
    <property type="term" value="C:bacterial nucleoid"/>
    <property type="evidence" value="ECO:0007669"/>
    <property type="project" value="TreeGrafter"/>
</dbReference>
<evidence type="ECO:0000256" key="4">
    <source>
        <dbReference type="ARBA" id="ARBA00022490"/>
    </source>
</evidence>
<accession>A0A1X9NA45</accession>
<keyword evidence="8" id="KW-1185">Reference proteome</keyword>
<keyword evidence="4 6" id="KW-0963">Cytoplasm</keyword>
<gene>
    <name evidence="6" type="primary">rdgC</name>
    <name evidence="7" type="ORF">BST96_12890</name>
</gene>
<evidence type="ECO:0000256" key="5">
    <source>
        <dbReference type="ARBA" id="ARBA00023172"/>
    </source>
</evidence>
<protein>
    <recommendedName>
        <fullName evidence="3 6">Recombination-associated protein RdgC</fullName>
    </recommendedName>
</protein>
<evidence type="ECO:0000256" key="1">
    <source>
        <dbReference type="ARBA" id="ARBA00004453"/>
    </source>
</evidence>
<dbReference type="Pfam" id="PF04381">
    <property type="entry name" value="RdgC"/>
    <property type="match status" value="1"/>
</dbReference>
<comment type="subcellular location">
    <subcellularLocation>
        <location evidence="1 6">Cytoplasm</location>
        <location evidence="1 6">Nucleoid</location>
    </subcellularLocation>
</comment>
<dbReference type="PANTHER" id="PTHR38103:SF1">
    <property type="entry name" value="RECOMBINATION-ASSOCIATED PROTEIN RDGC"/>
    <property type="match status" value="1"/>
</dbReference>
<dbReference type="RefSeq" id="WP_085759097.1">
    <property type="nucleotide sequence ID" value="NZ_CP019343.1"/>
</dbReference>
<reference evidence="7 8" key="1">
    <citation type="submission" date="2016-11" db="EMBL/GenBank/DDBJ databases">
        <title>Trade-off between light-utilization and light-protection in marine flavobacteria.</title>
        <authorList>
            <person name="Kumagai Y."/>
        </authorList>
    </citation>
    <scope>NUCLEOTIDE SEQUENCE [LARGE SCALE GENOMIC DNA]</scope>
    <source>
        <strain evidence="7 8">NBRC 107125</strain>
    </source>
</reference>
<evidence type="ECO:0000313" key="8">
    <source>
        <dbReference type="Proteomes" id="UP000193450"/>
    </source>
</evidence>
<dbReference type="AlphaFoldDB" id="A0A1X9NA45"/>
<dbReference type="GO" id="GO:0000018">
    <property type="term" value="P:regulation of DNA recombination"/>
    <property type="evidence" value="ECO:0007669"/>
    <property type="project" value="TreeGrafter"/>
</dbReference>
<dbReference type="NCBIfam" id="NF001464">
    <property type="entry name" value="PRK00321.1-5"/>
    <property type="match status" value="1"/>
</dbReference>
<dbReference type="STRING" id="716816.BST96_12890"/>
<dbReference type="PANTHER" id="PTHR38103">
    <property type="entry name" value="RECOMBINATION-ASSOCIATED PROTEIN RDGC"/>
    <property type="match status" value="1"/>
</dbReference>
<dbReference type="NCBIfam" id="NF001462">
    <property type="entry name" value="PRK00321.1-3"/>
    <property type="match status" value="1"/>
</dbReference>
<sequence length="307" mass="33826">MWFKNLQVYRFTKPFDLSPEALSEQLEEYAFQPCGSQDLSRYGWVSPLGHHGSEYVHAAAGYIMICAKKQDKVLPASVVNEQVVEKALAIQTEEGRSVGRKERANLKEEITFELLPKAFARSSLQFAYIAPKEGLLVVNSASSKRAEELISYLRETIGTVPVIPITPNNIPQHVMTAWLKSGHAPKGFEFGHECELKDPTDEGGVIRCKHQDLTSSEINNHIKAGMYVSKLGLSFSGGIEFVVDDTLAIKRLAFADLIQEKANQVDAHDAAEQFDVDFAIMTLELAALIAAVIEVFGGENSEAIEAA</sequence>
<evidence type="ECO:0000256" key="3">
    <source>
        <dbReference type="ARBA" id="ARBA00022296"/>
    </source>
</evidence>
<comment type="similarity">
    <text evidence="2 6">Belongs to the RdgC family.</text>
</comment>
<dbReference type="GO" id="GO:0006310">
    <property type="term" value="P:DNA recombination"/>
    <property type="evidence" value="ECO:0007669"/>
    <property type="project" value="UniProtKB-UniRule"/>
</dbReference>
<dbReference type="OrthoDB" id="5290530at2"/>
<proteinExistence type="inferred from homology"/>
<dbReference type="HAMAP" id="MF_00194">
    <property type="entry name" value="RdgC"/>
    <property type="match status" value="1"/>
</dbReference>
<organism evidence="7 8">
    <name type="scientific">Oceanicoccus sagamiensis</name>
    <dbReference type="NCBI Taxonomy" id="716816"/>
    <lineage>
        <taxon>Bacteria</taxon>
        <taxon>Pseudomonadati</taxon>
        <taxon>Pseudomonadota</taxon>
        <taxon>Gammaproteobacteria</taxon>
        <taxon>Cellvibrionales</taxon>
        <taxon>Spongiibacteraceae</taxon>
        <taxon>Oceanicoccus</taxon>
    </lineage>
</organism>
<dbReference type="EMBL" id="CP019343">
    <property type="protein sequence ID" value="ARN74930.1"/>
    <property type="molecule type" value="Genomic_DNA"/>
</dbReference>
<dbReference type="Proteomes" id="UP000193450">
    <property type="component" value="Chromosome"/>
</dbReference>
<dbReference type="KEGG" id="osg:BST96_12890"/>
<dbReference type="GO" id="GO:0005737">
    <property type="term" value="C:cytoplasm"/>
    <property type="evidence" value="ECO:0007669"/>
    <property type="project" value="UniProtKB-UniRule"/>
</dbReference>
<dbReference type="GO" id="GO:0003690">
    <property type="term" value="F:double-stranded DNA binding"/>
    <property type="evidence" value="ECO:0007669"/>
    <property type="project" value="TreeGrafter"/>
</dbReference>
<dbReference type="InterPro" id="IPR007476">
    <property type="entry name" value="RdgC"/>
</dbReference>
<name>A0A1X9NA45_9GAMM</name>
<comment type="function">
    <text evidence="6">May be involved in recombination.</text>
</comment>